<accession>A0A212D6G9</accession>
<keyword evidence="10" id="KW-0869">Chloride channel</keyword>
<evidence type="ECO:0000256" key="5">
    <source>
        <dbReference type="ARBA" id="ARBA00022989"/>
    </source>
</evidence>
<dbReference type="InterPro" id="IPR038050">
    <property type="entry name" value="Neuro_actylchol_rec"/>
</dbReference>
<evidence type="ECO:0000256" key="11">
    <source>
        <dbReference type="ARBA" id="ARBA00023180"/>
    </source>
</evidence>
<dbReference type="GO" id="GO:0045211">
    <property type="term" value="C:postsynaptic membrane"/>
    <property type="evidence" value="ECO:0007669"/>
    <property type="project" value="UniProtKB-SubCell"/>
</dbReference>
<keyword evidence="5 16" id="KW-1133">Transmembrane helix</keyword>
<dbReference type="Gene3D" id="1.20.58.390">
    <property type="entry name" value="Neurotransmitter-gated ion-channel transmembrane domain"/>
    <property type="match status" value="1"/>
</dbReference>
<feature type="transmembrane region" description="Helical" evidence="16">
    <location>
        <begin position="205"/>
        <end position="229"/>
    </location>
</feature>
<dbReference type="EMBL" id="MKHE01000006">
    <property type="protein sequence ID" value="OWK13838.1"/>
    <property type="molecule type" value="Genomic_DNA"/>
</dbReference>
<dbReference type="GO" id="GO:0004890">
    <property type="term" value="F:GABA-A receptor activity"/>
    <property type="evidence" value="ECO:0007669"/>
    <property type="project" value="InterPro"/>
</dbReference>
<keyword evidence="20" id="KW-1185">Reference proteome</keyword>
<evidence type="ECO:0000256" key="2">
    <source>
        <dbReference type="ARBA" id="ARBA00022475"/>
    </source>
</evidence>
<keyword evidence="11" id="KW-0325">Glycoprotein</keyword>
<evidence type="ECO:0000256" key="9">
    <source>
        <dbReference type="ARBA" id="ARBA00023157"/>
    </source>
</evidence>
<evidence type="ECO:0000256" key="14">
    <source>
        <dbReference type="ARBA" id="ARBA00023303"/>
    </source>
</evidence>
<protein>
    <submittedName>
        <fullName evidence="19">Uncharacterized protein</fullName>
    </submittedName>
</protein>
<evidence type="ECO:0000256" key="13">
    <source>
        <dbReference type="ARBA" id="ARBA00023257"/>
    </source>
</evidence>
<name>A0A212D6G9_CEREH</name>
<evidence type="ECO:0000256" key="10">
    <source>
        <dbReference type="ARBA" id="ARBA00023173"/>
    </source>
</evidence>
<evidence type="ECO:0000313" key="20">
    <source>
        <dbReference type="Proteomes" id="UP000242450"/>
    </source>
</evidence>
<dbReference type="GO" id="GO:0005230">
    <property type="term" value="F:extracellular ligand-gated monoatomic ion channel activity"/>
    <property type="evidence" value="ECO:0007669"/>
    <property type="project" value="InterPro"/>
</dbReference>
<keyword evidence="14" id="KW-0407">Ion channel</keyword>
<dbReference type="SUPFAM" id="SSF90112">
    <property type="entry name" value="Neurotransmitter-gated ion-channel transmembrane pore"/>
    <property type="match status" value="1"/>
</dbReference>
<dbReference type="AlphaFoldDB" id="A0A212D6G9"/>
<dbReference type="FunFam" id="1.20.58.390:FF:000006">
    <property type="entry name" value="Putative gamma-aminobutyric acid receptor subunit gamma-2"/>
    <property type="match status" value="1"/>
</dbReference>
<dbReference type="PRINTS" id="PR00252">
    <property type="entry name" value="NRIONCHANNEL"/>
</dbReference>
<feature type="transmembrane region" description="Helical" evidence="16">
    <location>
        <begin position="235"/>
        <end position="255"/>
    </location>
</feature>
<dbReference type="OrthoDB" id="203862at2759"/>
<dbReference type="GO" id="GO:0005254">
    <property type="term" value="F:chloride channel activity"/>
    <property type="evidence" value="ECO:0007669"/>
    <property type="project" value="UniProtKB-KW"/>
</dbReference>
<comment type="subcellular location">
    <subcellularLocation>
        <location evidence="15">Postsynaptic cell membrane</location>
        <topology evidence="15">Multi-pass membrane protein</topology>
    </subcellularLocation>
</comment>
<evidence type="ECO:0000256" key="1">
    <source>
        <dbReference type="ARBA" id="ARBA00022448"/>
    </source>
</evidence>
<evidence type="ECO:0000256" key="3">
    <source>
        <dbReference type="ARBA" id="ARBA00022692"/>
    </source>
</evidence>
<dbReference type="PRINTS" id="PR00253">
    <property type="entry name" value="GABAARECEPTR"/>
</dbReference>
<dbReference type="CDD" id="cd19054">
    <property type="entry name" value="LGIC_TM_GABAAR_gamma"/>
    <property type="match status" value="1"/>
</dbReference>
<dbReference type="GO" id="GO:0007214">
    <property type="term" value="P:gamma-aminobutyric acid signaling pathway"/>
    <property type="evidence" value="ECO:0007669"/>
    <property type="project" value="InterPro"/>
</dbReference>
<keyword evidence="12" id="KW-0868">Chloride</keyword>
<evidence type="ECO:0000256" key="12">
    <source>
        <dbReference type="ARBA" id="ARBA00023214"/>
    </source>
</evidence>
<dbReference type="InterPro" id="IPR036734">
    <property type="entry name" value="Neur_chan_lig-bd_sf"/>
</dbReference>
<proteinExistence type="predicted"/>
<reference evidence="19 20" key="1">
    <citation type="journal article" date="2018" name="Mol. Genet. Genomics">
        <title>The red deer Cervus elaphus genome CerEla1.0: sequencing, annotating, genes, and chromosomes.</title>
        <authorList>
            <person name="Bana N.A."/>
            <person name="Nyiri A."/>
            <person name="Nagy J."/>
            <person name="Frank K."/>
            <person name="Nagy T."/>
            <person name="Steger V."/>
            <person name="Schiller M."/>
            <person name="Lakatos P."/>
            <person name="Sugar L."/>
            <person name="Horn P."/>
            <person name="Barta E."/>
            <person name="Orosz L."/>
        </authorList>
    </citation>
    <scope>NUCLEOTIDE SEQUENCE [LARGE SCALE GENOMIC DNA]</scope>
    <source>
        <strain evidence="19">Hungarian</strain>
    </source>
</reference>
<dbReference type="Pfam" id="PF02932">
    <property type="entry name" value="Neur_chan_memb"/>
    <property type="match status" value="1"/>
</dbReference>
<keyword evidence="7" id="KW-0406">Ion transport</keyword>
<keyword evidence="13" id="KW-0628">Postsynaptic cell membrane</keyword>
<dbReference type="PANTHER" id="PTHR18945">
    <property type="entry name" value="NEUROTRANSMITTER GATED ION CHANNEL"/>
    <property type="match status" value="1"/>
</dbReference>
<dbReference type="PRINTS" id="PR01620">
    <property type="entry name" value="GABAARGAMMA"/>
</dbReference>
<dbReference type="InterPro" id="IPR036719">
    <property type="entry name" value="Neuro-gated_channel_TM_sf"/>
</dbReference>
<dbReference type="InterPro" id="IPR006029">
    <property type="entry name" value="Neurotrans-gated_channel_TM"/>
</dbReference>
<gene>
    <name evidence="19" type="ORF">Celaphus_00017534</name>
</gene>
<feature type="non-terminal residue" evidence="19">
    <location>
        <position position="1"/>
    </location>
</feature>
<dbReference type="SUPFAM" id="SSF63712">
    <property type="entry name" value="Nicotinic receptor ligand binding domain-like"/>
    <property type="match status" value="1"/>
</dbReference>
<dbReference type="Gene3D" id="2.70.170.10">
    <property type="entry name" value="Neurotransmitter-gated ion-channel ligand-binding domain"/>
    <property type="match status" value="1"/>
</dbReference>
<organism evidence="19 20">
    <name type="scientific">Cervus elaphus hippelaphus</name>
    <name type="common">European red deer</name>
    <dbReference type="NCBI Taxonomy" id="46360"/>
    <lineage>
        <taxon>Eukaryota</taxon>
        <taxon>Metazoa</taxon>
        <taxon>Chordata</taxon>
        <taxon>Craniata</taxon>
        <taxon>Vertebrata</taxon>
        <taxon>Euteleostomi</taxon>
        <taxon>Mammalia</taxon>
        <taxon>Eutheria</taxon>
        <taxon>Laurasiatheria</taxon>
        <taxon>Artiodactyla</taxon>
        <taxon>Ruminantia</taxon>
        <taxon>Pecora</taxon>
        <taxon>Cervidae</taxon>
        <taxon>Cervinae</taxon>
        <taxon>Cervus</taxon>
    </lineage>
</organism>
<dbReference type="InterPro" id="IPR005437">
    <property type="entry name" value="GABRG-1/4"/>
</dbReference>
<dbReference type="Pfam" id="PF02931">
    <property type="entry name" value="Neur_chan_LBD"/>
    <property type="match status" value="1"/>
</dbReference>
<dbReference type="Proteomes" id="UP000242450">
    <property type="component" value="Chromosome 6"/>
</dbReference>
<dbReference type="InterPro" id="IPR006202">
    <property type="entry name" value="Neur_chan_lig-bd"/>
</dbReference>
<evidence type="ECO:0000259" key="17">
    <source>
        <dbReference type="Pfam" id="PF02931"/>
    </source>
</evidence>
<dbReference type="InterPro" id="IPR006028">
    <property type="entry name" value="GABAA/Glycine_rcpt"/>
</dbReference>
<feature type="transmembrane region" description="Helical" evidence="16">
    <location>
        <begin position="262"/>
        <end position="284"/>
    </location>
</feature>
<keyword evidence="9" id="KW-1015">Disulfide bond</keyword>
<evidence type="ECO:0000256" key="6">
    <source>
        <dbReference type="ARBA" id="ARBA00023018"/>
    </source>
</evidence>
<evidence type="ECO:0000256" key="4">
    <source>
        <dbReference type="ARBA" id="ARBA00022729"/>
    </source>
</evidence>
<sequence length="312" mass="36270">VDKADDEDDEDLTVNKTWVLAPKIHEGDITQILNSLLQGYDNKLRPDIGVFLAIEYTIDIIFAQTWFDSRLKFNSTMKVLMLNSNMVGKIWIPDTFFRNSRKSDAHWITTPNRLLRIWNDGRVLYTLRFGSANVYIFNFNFYLDGYPKNEIEYKWKKPSVEVADPKYWRLYQFAFVGLRNTTEISHTISGDYIIMTIFFDLSRRMGYFTIQTYIPCILTVVLSWVSFWINKDAVPARTSLGITTVLTMTTLSTIARKSLPKVSYVTAMDLFVSVCFIFVFAALMEYGTLHYFTSNKKVKTAREKKPKIKTSV</sequence>
<keyword evidence="1" id="KW-0813">Transport</keyword>
<keyword evidence="3 16" id="KW-0812">Transmembrane</keyword>
<keyword evidence="2" id="KW-1003">Cell membrane</keyword>
<comment type="caution">
    <text evidence="19">The sequence shown here is derived from an EMBL/GenBank/DDBJ whole genome shotgun (WGS) entry which is preliminary data.</text>
</comment>
<feature type="non-terminal residue" evidence="19">
    <location>
        <position position="312"/>
    </location>
</feature>
<evidence type="ECO:0000313" key="19">
    <source>
        <dbReference type="EMBL" id="OWK13838.1"/>
    </source>
</evidence>
<dbReference type="InterPro" id="IPR006201">
    <property type="entry name" value="Neur_channel"/>
</dbReference>
<evidence type="ECO:0000256" key="7">
    <source>
        <dbReference type="ARBA" id="ARBA00023065"/>
    </source>
</evidence>
<feature type="domain" description="Neurotransmitter-gated ion-channel transmembrane" evidence="18">
    <location>
        <begin position="212"/>
        <end position="303"/>
    </location>
</feature>
<evidence type="ECO:0000256" key="8">
    <source>
        <dbReference type="ARBA" id="ARBA00023136"/>
    </source>
</evidence>
<evidence type="ECO:0000256" key="16">
    <source>
        <dbReference type="SAM" id="Phobius"/>
    </source>
</evidence>
<feature type="domain" description="Neurotransmitter-gated ion-channel ligand-binding" evidence="17">
    <location>
        <begin position="55"/>
        <end position="129"/>
    </location>
</feature>
<keyword evidence="8 16" id="KW-0472">Membrane</keyword>
<keyword evidence="6" id="KW-0770">Synapse</keyword>
<evidence type="ECO:0000256" key="15">
    <source>
        <dbReference type="ARBA" id="ARBA00034104"/>
    </source>
</evidence>
<dbReference type="GO" id="GO:0034707">
    <property type="term" value="C:chloride channel complex"/>
    <property type="evidence" value="ECO:0007669"/>
    <property type="project" value="UniProtKB-KW"/>
</dbReference>
<evidence type="ECO:0000259" key="18">
    <source>
        <dbReference type="Pfam" id="PF02932"/>
    </source>
</evidence>
<keyword evidence="4" id="KW-0732">Signal</keyword>